<sequence>MVGNPTAGLVDNSTSTVLYGTVPDLASVAGTERAFALFYPGTIASGAISPVIYGFPGDWIGIHGATFATTPTTLPVFPREIALRAYLAPEEKTRA</sequence>
<keyword evidence="2" id="KW-1185">Reference proteome</keyword>
<dbReference type="OrthoDB" id="8894129at2"/>
<proteinExistence type="predicted"/>
<protein>
    <submittedName>
        <fullName evidence="1">Uncharacterized protein</fullName>
    </submittedName>
</protein>
<dbReference type="STRING" id="83784.SAMN05192564_10825"/>
<accession>A0A1H4HB96</accession>
<organism evidence="1 2">
    <name type="scientific">Paraburkholderia sartisoli</name>
    <dbReference type="NCBI Taxonomy" id="83784"/>
    <lineage>
        <taxon>Bacteria</taxon>
        <taxon>Pseudomonadati</taxon>
        <taxon>Pseudomonadota</taxon>
        <taxon>Betaproteobacteria</taxon>
        <taxon>Burkholderiales</taxon>
        <taxon>Burkholderiaceae</taxon>
        <taxon>Paraburkholderia</taxon>
    </lineage>
</organism>
<dbReference type="EMBL" id="FNRQ01000008">
    <property type="protein sequence ID" value="SEB19079.1"/>
    <property type="molecule type" value="Genomic_DNA"/>
</dbReference>
<evidence type="ECO:0000313" key="2">
    <source>
        <dbReference type="Proteomes" id="UP000198638"/>
    </source>
</evidence>
<reference evidence="2" key="1">
    <citation type="submission" date="2016-10" db="EMBL/GenBank/DDBJ databases">
        <authorList>
            <person name="Varghese N."/>
            <person name="Submissions S."/>
        </authorList>
    </citation>
    <scope>NUCLEOTIDE SEQUENCE [LARGE SCALE GENOMIC DNA]</scope>
    <source>
        <strain evidence="2">LMG 24000</strain>
    </source>
</reference>
<dbReference type="RefSeq" id="WP_090536417.1">
    <property type="nucleotide sequence ID" value="NZ_FNRQ01000008.1"/>
</dbReference>
<name>A0A1H4HB96_9BURK</name>
<gene>
    <name evidence="1" type="ORF">SAMN05192564_10825</name>
</gene>
<dbReference type="Proteomes" id="UP000198638">
    <property type="component" value="Unassembled WGS sequence"/>
</dbReference>
<evidence type="ECO:0000313" key="1">
    <source>
        <dbReference type="EMBL" id="SEB19079.1"/>
    </source>
</evidence>
<dbReference type="AlphaFoldDB" id="A0A1H4HB96"/>